<dbReference type="PANTHER" id="PTHR33643:SF1">
    <property type="entry name" value="UREASE ACCESSORY PROTEIN D"/>
    <property type="match status" value="1"/>
</dbReference>
<accession>A0ABM0MV20</accession>
<reference evidence="4" key="1">
    <citation type="submission" date="2025-08" db="UniProtKB">
        <authorList>
            <consortium name="RefSeq"/>
        </authorList>
    </citation>
    <scope>IDENTIFICATION</scope>
    <source>
        <tissue evidence="4">Testes</tissue>
    </source>
</reference>
<sequence>SIHQRVDSNIILLDWLTAGRVALGECWQFTSYSSKTSIFIEDQLVFRDSVQLSDKPTCTVKQSMDGYTAIAMCVIIGPQLKQLCDESMERIGKRKSIGHQQERDVMVTVSKLDCNVNNTDIHGIVVRIAAYSTTQAFLQIEKILSSVYPRLGGNPFQNKY</sequence>
<gene>
    <name evidence="4" type="primary">LOC102803281</name>
</gene>
<feature type="non-terminal residue" evidence="4">
    <location>
        <position position="1"/>
    </location>
</feature>
<dbReference type="PANTHER" id="PTHR33643">
    <property type="entry name" value="UREASE ACCESSORY PROTEIN D"/>
    <property type="match status" value="1"/>
</dbReference>
<evidence type="ECO:0000313" key="3">
    <source>
        <dbReference type="Proteomes" id="UP000694865"/>
    </source>
</evidence>
<evidence type="ECO:0000256" key="2">
    <source>
        <dbReference type="ARBA" id="ARBA00023186"/>
    </source>
</evidence>
<name>A0ABM0MV20_SACKO</name>
<evidence type="ECO:0000313" key="4">
    <source>
        <dbReference type="RefSeq" id="XP_006823861.1"/>
    </source>
</evidence>
<protein>
    <submittedName>
        <fullName evidence="4">Urease accessory protein D-like</fullName>
    </submittedName>
</protein>
<organism evidence="3 4">
    <name type="scientific">Saccoglossus kowalevskii</name>
    <name type="common">Acorn worm</name>
    <dbReference type="NCBI Taxonomy" id="10224"/>
    <lineage>
        <taxon>Eukaryota</taxon>
        <taxon>Metazoa</taxon>
        <taxon>Hemichordata</taxon>
        <taxon>Enteropneusta</taxon>
        <taxon>Harrimaniidae</taxon>
        <taxon>Saccoglossus</taxon>
    </lineage>
</organism>
<keyword evidence="3" id="KW-1185">Reference proteome</keyword>
<dbReference type="RefSeq" id="XP_006823861.1">
    <property type="nucleotide sequence ID" value="XM_006823798.1"/>
</dbReference>
<dbReference type="GeneID" id="102803281"/>
<dbReference type="InterPro" id="IPR002669">
    <property type="entry name" value="UreD"/>
</dbReference>
<evidence type="ECO:0000256" key="1">
    <source>
        <dbReference type="ARBA" id="ARBA00007177"/>
    </source>
</evidence>
<proteinExistence type="inferred from homology"/>
<comment type="similarity">
    <text evidence="1">Belongs to the UreD family.</text>
</comment>
<dbReference type="Pfam" id="PF01774">
    <property type="entry name" value="UreD"/>
    <property type="match status" value="1"/>
</dbReference>
<dbReference type="Proteomes" id="UP000694865">
    <property type="component" value="Unplaced"/>
</dbReference>
<keyword evidence="2" id="KW-0143">Chaperone</keyword>